<dbReference type="EMBL" id="HBIJ01014688">
    <property type="protein sequence ID" value="CAE0369085.1"/>
    <property type="molecule type" value="Transcribed_RNA"/>
</dbReference>
<proteinExistence type="predicted"/>
<protein>
    <submittedName>
        <fullName evidence="2">Uncharacterized protein</fullName>
    </submittedName>
</protein>
<reference evidence="2" key="1">
    <citation type="submission" date="2021-01" db="EMBL/GenBank/DDBJ databases">
        <authorList>
            <person name="Corre E."/>
            <person name="Pelletier E."/>
            <person name="Niang G."/>
            <person name="Scheremetjew M."/>
            <person name="Finn R."/>
            <person name="Kale V."/>
            <person name="Holt S."/>
            <person name="Cochrane G."/>
            <person name="Meng A."/>
            <person name="Brown T."/>
            <person name="Cohen L."/>
        </authorList>
    </citation>
    <scope>NUCLEOTIDE SEQUENCE</scope>
    <source>
        <strain evidence="2">CCMP1510</strain>
    </source>
</reference>
<evidence type="ECO:0000313" key="2">
    <source>
        <dbReference type="EMBL" id="CAE0369085.1"/>
    </source>
</evidence>
<organism evidence="2">
    <name type="scientific">Aureoumbra lagunensis</name>
    <dbReference type="NCBI Taxonomy" id="44058"/>
    <lineage>
        <taxon>Eukaryota</taxon>
        <taxon>Sar</taxon>
        <taxon>Stramenopiles</taxon>
        <taxon>Ochrophyta</taxon>
        <taxon>Pelagophyceae</taxon>
        <taxon>Pelagomonadales</taxon>
        <taxon>Aureoumbra</taxon>
    </lineage>
</organism>
<gene>
    <name evidence="1" type="ORF">ALAG00032_LOCUS9846</name>
    <name evidence="2" type="ORF">ALAG00032_LOCUS9848</name>
</gene>
<accession>A0A6S8D3T8</accession>
<sequence>MPPPLVNESRKIRLIWTEESGRILDRQLIDSRSAKVVAILGDKRSEERRFDTMRYWSVMNDDHGRIFLTARFGKGKSASRCMRTALFANCTNALRQIHTNQDHPCISWSQLRLVPRVAEKEVDACGENVATNLGLVKTKQNQLIAFGGEAGEGTPRTNFIHKQRRHPSQQKTGIAMLEASGSIDHLLTRGWSSTKKDIIQGDANGCIERYFKTSNYTQYLCKYDSQLSLVLQPCCMNQEKTANIRLYARANLNASGGGRSVQTTLISSVSGEQQEPFKLIQFLDGGLYSSKFAAANDIYIFLVNTNPVNPNTFLALFPVVLRASNSAFFALACSLDGVLFSPPWPILQTATFKEGRPYDLPIDGFISSNKLIHFFIHVNVQGIVPSAKAGFPPHLLRLSMRRTALEQYTKQALALLEEHRHSLLPALLSLSGRTNTAYYEVASEFTERRRRRRRHKIPQ</sequence>
<evidence type="ECO:0000313" key="1">
    <source>
        <dbReference type="EMBL" id="CAE0369083.1"/>
    </source>
</evidence>
<name>A0A6S8D3T8_9STRA</name>
<dbReference type="AlphaFoldDB" id="A0A6S8D3T8"/>
<dbReference type="EMBL" id="HBIJ01014686">
    <property type="protein sequence ID" value="CAE0369083.1"/>
    <property type="molecule type" value="Transcribed_RNA"/>
</dbReference>